<feature type="transmembrane region" description="Helical" evidence="1">
    <location>
        <begin position="96"/>
        <end position="116"/>
    </location>
</feature>
<protein>
    <submittedName>
        <fullName evidence="2">Signal peptidase I</fullName>
    </submittedName>
</protein>
<evidence type="ECO:0000256" key="1">
    <source>
        <dbReference type="SAM" id="Phobius"/>
    </source>
</evidence>
<reference evidence="2" key="1">
    <citation type="submission" date="2020-04" db="EMBL/GenBank/DDBJ databases">
        <authorList>
            <person name="Zhang T."/>
        </authorList>
    </citation>
    <scope>NUCLEOTIDE SEQUENCE</scope>
    <source>
        <strain evidence="2">HKST-UBA01</strain>
    </source>
</reference>
<dbReference type="InterPro" id="IPR043739">
    <property type="entry name" value="DUF5684"/>
</dbReference>
<dbReference type="EMBL" id="JAGQHR010000078">
    <property type="protein sequence ID" value="MCA9726871.1"/>
    <property type="molecule type" value="Genomic_DNA"/>
</dbReference>
<dbReference type="Proteomes" id="UP000697710">
    <property type="component" value="Unassembled WGS sequence"/>
</dbReference>
<sequence length="133" mass="14216">MESDALGVLGATAFGGMMILVYLVVMAFSIVCSWMVFAKAGKPGWASLVPIYNLIVMLEIVGKPLWWIALLFVPIANIVVSFLINIELAKSFRQDAAFGIGLTLLPIIFFAILAFGSAEYAGPPTPTQTGFAA</sequence>
<dbReference type="Pfam" id="PF18936">
    <property type="entry name" value="DUF5684"/>
    <property type="match status" value="1"/>
</dbReference>
<evidence type="ECO:0000313" key="3">
    <source>
        <dbReference type="Proteomes" id="UP000697710"/>
    </source>
</evidence>
<evidence type="ECO:0000313" key="2">
    <source>
        <dbReference type="EMBL" id="MCA9726871.1"/>
    </source>
</evidence>
<name>A0A956LWZ4_UNCEI</name>
<keyword evidence="1" id="KW-1133">Transmembrane helix</keyword>
<feature type="transmembrane region" description="Helical" evidence="1">
    <location>
        <begin position="44"/>
        <end position="60"/>
    </location>
</feature>
<dbReference type="AlphaFoldDB" id="A0A956LWZ4"/>
<keyword evidence="1" id="KW-0472">Membrane</keyword>
<gene>
    <name evidence="2" type="ORF">KC729_04250</name>
</gene>
<feature type="transmembrane region" description="Helical" evidence="1">
    <location>
        <begin position="66"/>
        <end position="84"/>
    </location>
</feature>
<organism evidence="2 3">
    <name type="scientific">Eiseniibacteriota bacterium</name>
    <dbReference type="NCBI Taxonomy" id="2212470"/>
    <lineage>
        <taxon>Bacteria</taxon>
        <taxon>Candidatus Eiseniibacteriota</taxon>
    </lineage>
</organism>
<proteinExistence type="predicted"/>
<reference evidence="2" key="2">
    <citation type="journal article" date="2021" name="Microbiome">
        <title>Successional dynamics and alternative stable states in a saline activated sludge microbial community over 9 years.</title>
        <authorList>
            <person name="Wang Y."/>
            <person name="Ye J."/>
            <person name="Ju F."/>
            <person name="Liu L."/>
            <person name="Boyd J.A."/>
            <person name="Deng Y."/>
            <person name="Parks D.H."/>
            <person name="Jiang X."/>
            <person name="Yin X."/>
            <person name="Woodcroft B.J."/>
            <person name="Tyson G.W."/>
            <person name="Hugenholtz P."/>
            <person name="Polz M.F."/>
            <person name="Zhang T."/>
        </authorList>
    </citation>
    <scope>NUCLEOTIDE SEQUENCE</scope>
    <source>
        <strain evidence="2">HKST-UBA01</strain>
    </source>
</reference>
<feature type="transmembrane region" description="Helical" evidence="1">
    <location>
        <begin position="12"/>
        <end position="37"/>
    </location>
</feature>
<comment type="caution">
    <text evidence="2">The sequence shown here is derived from an EMBL/GenBank/DDBJ whole genome shotgun (WGS) entry which is preliminary data.</text>
</comment>
<accession>A0A956LWZ4</accession>
<keyword evidence="1" id="KW-0812">Transmembrane</keyword>